<feature type="transmembrane region" description="Helical" evidence="1">
    <location>
        <begin position="6"/>
        <end position="29"/>
    </location>
</feature>
<keyword evidence="1" id="KW-0812">Transmembrane</keyword>
<proteinExistence type="predicted"/>
<reference evidence="2" key="1">
    <citation type="submission" date="2018-02" db="EMBL/GenBank/DDBJ databases">
        <title>Rhizophora mucronata_Transcriptome.</title>
        <authorList>
            <person name="Meera S.P."/>
            <person name="Sreeshan A."/>
            <person name="Augustine A."/>
        </authorList>
    </citation>
    <scope>NUCLEOTIDE SEQUENCE</scope>
    <source>
        <tissue evidence="2">Leaf</tissue>
    </source>
</reference>
<name>A0A2P2QUK7_RHIMU</name>
<accession>A0A2P2QUK7</accession>
<sequence>MVNCAFLVSFGSFVFCKLCYFFFGCLLCFGKLCFVKVHKTCATTISF</sequence>
<keyword evidence="1" id="KW-1133">Transmembrane helix</keyword>
<organism evidence="2">
    <name type="scientific">Rhizophora mucronata</name>
    <name type="common">Asiatic mangrove</name>
    <dbReference type="NCBI Taxonomy" id="61149"/>
    <lineage>
        <taxon>Eukaryota</taxon>
        <taxon>Viridiplantae</taxon>
        <taxon>Streptophyta</taxon>
        <taxon>Embryophyta</taxon>
        <taxon>Tracheophyta</taxon>
        <taxon>Spermatophyta</taxon>
        <taxon>Magnoliopsida</taxon>
        <taxon>eudicotyledons</taxon>
        <taxon>Gunneridae</taxon>
        <taxon>Pentapetalae</taxon>
        <taxon>rosids</taxon>
        <taxon>fabids</taxon>
        <taxon>Malpighiales</taxon>
        <taxon>Rhizophoraceae</taxon>
        <taxon>Rhizophora</taxon>
    </lineage>
</organism>
<protein>
    <submittedName>
        <fullName evidence="2">Uncharacterized protein</fullName>
    </submittedName>
</protein>
<dbReference type="AlphaFoldDB" id="A0A2P2QUK7"/>
<evidence type="ECO:0000256" key="1">
    <source>
        <dbReference type="SAM" id="Phobius"/>
    </source>
</evidence>
<evidence type="ECO:0000313" key="2">
    <source>
        <dbReference type="EMBL" id="MBX70683.1"/>
    </source>
</evidence>
<keyword evidence="1" id="KW-0472">Membrane</keyword>
<dbReference type="EMBL" id="GGEC01090199">
    <property type="protein sequence ID" value="MBX70683.1"/>
    <property type="molecule type" value="Transcribed_RNA"/>
</dbReference>